<evidence type="ECO:0000313" key="3">
    <source>
        <dbReference type="EMBL" id="QSX79658.1"/>
    </source>
</evidence>
<proteinExistence type="predicted"/>
<feature type="domain" description="ATP-grasp" evidence="2">
    <location>
        <begin position="94"/>
        <end position="300"/>
    </location>
</feature>
<organism evidence="3 4">
    <name type="scientific">Agrilutibacter solisilvae</name>
    <dbReference type="NCBI Taxonomy" id="2763317"/>
    <lineage>
        <taxon>Bacteria</taxon>
        <taxon>Pseudomonadati</taxon>
        <taxon>Pseudomonadota</taxon>
        <taxon>Gammaproteobacteria</taxon>
        <taxon>Lysobacterales</taxon>
        <taxon>Lysobacteraceae</taxon>
        <taxon>Agrilutibacter</taxon>
    </lineage>
</organism>
<dbReference type="PANTHER" id="PTHR39217:SF1">
    <property type="entry name" value="GLUTATHIONE SYNTHETASE"/>
    <property type="match status" value="1"/>
</dbReference>
<sequence>MRLALATAIDHVRRDADLAPLLDACAAAGIDVVARAWDDASVDWARFDVVLVRSTWDYTRRLPEFLRWCRRVDAVARLLNPLDVLAWNTDKHYLRDLAARGVPVVPTRFVEPDEEPLPALQAFLGDHGLEAGVDAAQFVIKPAVGAGSRDAQRYTAAQEFAASNHLARLLESGRSAMLQPFLPSVERDGETGLLYFGGEFSHAIGKGLRLPAHDAGEFEPEAVTARVPADDERALAQQVLVAAAEQLRLKEPLLYARVDVVRDDAGAPCLLELELCEPSLFFDQAPGSVERFAGRLVALGR</sequence>
<dbReference type="EMBL" id="CP071518">
    <property type="protein sequence ID" value="QSX79658.1"/>
    <property type="molecule type" value="Genomic_DNA"/>
</dbReference>
<dbReference type="InterPro" id="IPR053191">
    <property type="entry name" value="DcsG_Biosynth_Enzyme"/>
</dbReference>
<protein>
    <recommendedName>
        <fullName evidence="2">ATP-grasp domain-containing protein</fullName>
    </recommendedName>
</protein>
<dbReference type="AlphaFoldDB" id="A0A975ATT5"/>
<dbReference type="Proteomes" id="UP000639274">
    <property type="component" value="Chromosome"/>
</dbReference>
<dbReference type="GO" id="GO:0005524">
    <property type="term" value="F:ATP binding"/>
    <property type="evidence" value="ECO:0007669"/>
    <property type="project" value="UniProtKB-UniRule"/>
</dbReference>
<dbReference type="PANTHER" id="PTHR39217">
    <property type="match status" value="1"/>
</dbReference>
<accession>A0A975ATT5</accession>
<dbReference type="SUPFAM" id="SSF56059">
    <property type="entry name" value="Glutathione synthetase ATP-binding domain-like"/>
    <property type="match status" value="1"/>
</dbReference>
<dbReference type="InterPro" id="IPR011761">
    <property type="entry name" value="ATP-grasp"/>
</dbReference>
<evidence type="ECO:0000259" key="2">
    <source>
        <dbReference type="PROSITE" id="PS50975"/>
    </source>
</evidence>
<keyword evidence="4" id="KW-1185">Reference proteome</keyword>
<dbReference type="PROSITE" id="PS50975">
    <property type="entry name" value="ATP_GRASP"/>
    <property type="match status" value="1"/>
</dbReference>
<dbReference type="KEGG" id="lsf:I8J32_007390"/>
<gene>
    <name evidence="3" type="ORF">I8J32_007390</name>
</gene>
<evidence type="ECO:0000256" key="1">
    <source>
        <dbReference type="PROSITE-ProRule" id="PRU00409"/>
    </source>
</evidence>
<reference evidence="3 4" key="1">
    <citation type="submission" date="2021-03" db="EMBL/GenBank/DDBJ databases">
        <title>Lysobacter sp. nov. isolated from soil of gangwondo yeongwol, south Korea.</title>
        <authorList>
            <person name="Kim K.R."/>
            <person name="Kim K.H."/>
            <person name="Jeon C.O."/>
        </authorList>
    </citation>
    <scope>NUCLEOTIDE SEQUENCE [LARGE SCALE GENOMIC DNA]</scope>
    <source>
        <strain evidence="3 4">R19</strain>
    </source>
</reference>
<dbReference type="Gene3D" id="3.30.470.20">
    <property type="entry name" value="ATP-grasp fold, B domain"/>
    <property type="match status" value="1"/>
</dbReference>
<keyword evidence="1" id="KW-0547">Nucleotide-binding</keyword>
<name>A0A975ATT5_9GAMM</name>
<keyword evidence="1" id="KW-0067">ATP-binding</keyword>
<dbReference type="RefSeq" id="WP_200610231.1">
    <property type="nucleotide sequence ID" value="NZ_CP071518.1"/>
</dbReference>
<evidence type="ECO:0000313" key="4">
    <source>
        <dbReference type="Proteomes" id="UP000639274"/>
    </source>
</evidence>
<dbReference type="GO" id="GO:0046872">
    <property type="term" value="F:metal ion binding"/>
    <property type="evidence" value="ECO:0007669"/>
    <property type="project" value="InterPro"/>
</dbReference>